<keyword evidence="3" id="KW-0762">Sugar transport</keyword>
<evidence type="ECO:0000313" key="9">
    <source>
        <dbReference type="EMBL" id="RXH41486.1"/>
    </source>
</evidence>
<keyword evidence="6" id="KW-0067">ATP-binding</keyword>
<evidence type="ECO:0000256" key="5">
    <source>
        <dbReference type="ARBA" id="ARBA00022741"/>
    </source>
</evidence>
<dbReference type="PROSITE" id="PS00211">
    <property type="entry name" value="ABC_TRANSPORTER_1"/>
    <property type="match status" value="1"/>
</dbReference>
<proteinExistence type="inferred from homology"/>
<dbReference type="InterPro" id="IPR003439">
    <property type="entry name" value="ABC_transporter-like_ATP-bd"/>
</dbReference>
<dbReference type="AlphaFoldDB" id="A0A4Q0SU04"/>
<dbReference type="InterPro" id="IPR003593">
    <property type="entry name" value="AAA+_ATPase"/>
</dbReference>
<keyword evidence="4" id="KW-0677">Repeat</keyword>
<dbReference type="InterPro" id="IPR050107">
    <property type="entry name" value="ABC_carbohydrate_import_ATPase"/>
</dbReference>
<accession>A0A4Q0SU04</accession>
<dbReference type="Gene3D" id="3.40.50.300">
    <property type="entry name" value="P-loop containing nucleotide triphosphate hydrolases"/>
    <property type="match status" value="2"/>
</dbReference>
<evidence type="ECO:0000313" key="10">
    <source>
        <dbReference type="Proteomes" id="UP000290565"/>
    </source>
</evidence>
<protein>
    <recommendedName>
        <fullName evidence="8">ABC transporter domain-containing protein</fullName>
    </recommendedName>
</protein>
<comment type="function">
    <text evidence="7">Involved in beta-(1--&gt;2)glucan export. Transmembrane domains (TMD) form a pore in the inner membrane and the ATP-binding domain (NBD) is responsible for energy generation.</text>
</comment>
<evidence type="ECO:0000256" key="1">
    <source>
        <dbReference type="ARBA" id="ARBA00005417"/>
    </source>
</evidence>
<feature type="domain" description="ABC transporter" evidence="8">
    <location>
        <begin position="7"/>
        <end position="255"/>
    </location>
</feature>
<dbReference type="Pfam" id="PF00005">
    <property type="entry name" value="ABC_tran"/>
    <property type="match status" value="2"/>
</dbReference>
<dbReference type="SMART" id="SM00382">
    <property type="entry name" value="AAA"/>
    <property type="match status" value="2"/>
</dbReference>
<evidence type="ECO:0000256" key="7">
    <source>
        <dbReference type="ARBA" id="ARBA00024722"/>
    </source>
</evidence>
<reference evidence="9 10" key="1">
    <citation type="submission" date="2015-04" db="EMBL/GenBank/DDBJ databases">
        <title>Comparative genomics of rhizobia nodulating Arachis hypogaea in China.</title>
        <authorList>
            <person name="Li Y."/>
        </authorList>
    </citation>
    <scope>NUCLEOTIDE SEQUENCE [LARGE SCALE GENOMIC DNA]</scope>
    <source>
        <strain evidence="9 10">CCBAU 51787</strain>
    </source>
</reference>
<dbReference type="EMBL" id="LBJM01000016">
    <property type="protein sequence ID" value="RXH41486.1"/>
    <property type="molecule type" value="Genomic_DNA"/>
</dbReference>
<dbReference type="CDD" id="cd03215">
    <property type="entry name" value="ABC_Carb_Monos_II"/>
    <property type="match status" value="1"/>
</dbReference>
<gene>
    <name evidence="9" type="ORF">XH94_07705</name>
</gene>
<dbReference type="GO" id="GO:0016887">
    <property type="term" value="F:ATP hydrolysis activity"/>
    <property type="evidence" value="ECO:0007669"/>
    <property type="project" value="InterPro"/>
</dbReference>
<keyword evidence="5" id="KW-0547">Nucleotide-binding</keyword>
<feature type="domain" description="ABC transporter" evidence="8">
    <location>
        <begin position="267"/>
        <end position="512"/>
    </location>
</feature>
<dbReference type="PROSITE" id="PS50893">
    <property type="entry name" value="ABC_TRANSPORTER_2"/>
    <property type="match status" value="2"/>
</dbReference>
<dbReference type="GO" id="GO:0005524">
    <property type="term" value="F:ATP binding"/>
    <property type="evidence" value="ECO:0007669"/>
    <property type="project" value="UniProtKB-KW"/>
</dbReference>
<dbReference type="Proteomes" id="UP000290565">
    <property type="component" value="Unassembled WGS sequence"/>
</dbReference>
<sequence>MQETIPLSLCNVSKSFGPVRALNNVSLSVRTHEVLGLIGENGAGKSSLLKVLSGIYQPDTGDILVYGQKRTFSNPAAAASAGVGVVHQEQSLVVNLSVAENILMSTRATKSGNKDCKVRFGIYNWRKINEEAAEILKRIGSNINPKSKVEDLSFADRQMVEIAKALQISRQPGVQPIIVLDEPTSVLEDNDIQQLEQEVRRLKEIGSVIFVSHRLDEVMKFCDRICVMRNSEVVGEHLTSEVNADELFRLMTGRQAATTSRERNKSLRDSAVVLDLEGLGAKGKFSDISLKVRSGEIHALVGTNRSGREEVCRAVFGAEEFDSGAVRYNGKVVSRPSLRGSVYGGVAYLPSERKLESMVAGMSVAENLQLTHRGERASSIFVNPTARRDRTKEWISKLDIRPPIPDADIASLSGGNQQKVVLAKWLENCQLSLLILDHPTRGIDPGAREDVSTQIFAACEEGAAVLLIADTLEEAISLADTITVMRDGEITATFDLNSGAIPTHAELVAKMI</sequence>
<comment type="caution">
    <text evidence="9">The sequence shown here is derived from an EMBL/GenBank/DDBJ whole genome shotgun (WGS) entry which is preliminary data.</text>
</comment>
<dbReference type="RefSeq" id="WP_128944042.1">
    <property type="nucleotide sequence ID" value="NZ_LBJM01000016.1"/>
</dbReference>
<evidence type="ECO:0000256" key="4">
    <source>
        <dbReference type="ARBA" id="ARBA00022737"/>
    </source>
</evidence>
<dbReference type="PANTHER" id="PTHR43790:SF9">
    <property type="entry name" value="GALACTOFURANOSE TRANSPORTER ATP-BINDING PROTEIN YTFR"/>
    <property type="match status" value="1"/>
</dbReference>
<comment type="similarity">
    <text evidence="1">Belongs to the ABC transporter superfamily.</text>
</comment>
<dbReference type="PANTHER" id="PTHR43790">
    <property type="entry name" value="CARBOHYDRATE TRANSPORT ATP-BINDING PROTEIN MG119-RELATED"/>
    <property type="match status" value="1"/>
</dbReference>
<name>A0A4Q0SU04_9BRAD</name>
<dbReference type="CDD" id="cd03216">
    <property type="entry name" value="ABC_Carb_Monos_I"/>
    <property type="match status" value="1"/>
</dbReference>
<organism evidence="9 10">
    <name type="scientific">Bradyrhizobium zhanjiangense</name>
    <dbReference type="NCBI Taxonomy" id="1325107"/>
    <lineage>
        <taxon>Bacteria</taxon>
        <taxon>Pseudomonadati</taxon>
        <taxon>Pseudomonadota</taxon>
        <taxon>Alphaproteobacteria</taxon>
        <taxon>Hyphomicrobiales</taxon>
        <taxon>Nitrobacteraceae</taxon>
        <taxon>Bradyrhizobium</taxon>
    </lineage>
</organism>
<dbReference type="InterPro" id="IPR027417">
    <property type="entry name" value="P-loop_NTPase"/>
</dbReference>
<dbReference type="InterPro" id="IPR017871">
    <property type="entry name" value="ABC_transporter-like_CS"/>
</dbReference>
<keyword evidence="2" id="KW-0813">Transport</keyword>
<evidence type="ECO:0000256" key="6">
    <source>
        <dbReference type="ARBA" id="ARBA00022840"/>
    </source>
</evidence>
<evidence type="ECO:0000256" key="2">
    <source>
        <dbReference type="ARBA" id="ARBA00022448"/>
    </source>
</evidence>
<evidence type="ECO:0000256" key="3">
    <source>
        <dbReference type="ARBA" id="ARBA00022597"/>
    </source>
</evidence>
<dbReference type="SUPFAM" id="SSF52540">
    <property type="entry name" value="P-loop containing nucleoside triphosphate hydrolases"/>
    <property type="match status" value="2"/>
</dbReference>
<evidence type="ECO:0000259" key="8">
    <source>
        <dbReference type="PROSITE" id="PS50893"/>
    </source>
</evidence>